<accession>A0A7X0SHX1</accession>
<dbReference type="AlphaFoldDB" id="A0A7X0SHX1"/>
<organism evidence="3 4">
    <name type="scientific">Cohnella zeiphila</name>
    <dbReference type="NCBI Taxonomy" id="2761120"/>
    <lineage>
        <taxon>Bacteria</taxon>
        <taxon>Bacillati</taxon>
        <taxon>Bacillota</taxon>
        <taxon>Bacilli</taxon>
        <taxon>Bacillales</taxon>
        <taxon>Paenibacillaceae</taxon>
        <taxon>Cohnella</taxon>
    </lineage>
</organism>
<dbReference type="EMBL" id="JACJVO010000007">
    <property type="protein sequence ID" value="MBB6730272.1"/>
    <property type="molecule type" value="Genomic_DNA"/>
</dbReference>
<feature type="domain" description="Aminoglycoside phosphotransferase" evidence="2">
    <location>
        <begin position="16"/>
        <end position="260"/>
    </location>
</feature>
<keyword evidence="3" id="KW-0808">Transferase</keyword>
<dbReference type="InterPro" id="IPR011009">
    <property type="entry name" value="Kinase-like_dom_sf"/>
</dbReference>
<dbReference type="InterPro" id="IPR050249">
    <property type="entry name" value="Pseudomonas-type_ThrB"/>
</dbReference>
<name>A0A7X0SHX1_9BACL</name>
<dbReference type="RefSeq" id="WP_185127950.1">
    <property type="nucleotide sequence ID" value="NZ_JACJVO010000007.1"/>
</dbReference>
<evidence type="ECO:0000313" key="4">
    <source>
        <dbReference type="Proteomes" id="UP000564644"/>
    </source>
</evidence>
<dbReference type="InterPro" id="IPR002575">
    <property type="entry name" value="Aminoglycoside_PTrfase"/>
</dbReference>
<dbReference type="PANTHER" id="PTHR21064:SF6">
    <property type="entry name" value="AMINOGLYCOSIDE PHOSPHOTRANSFERASE DOMAIN-CONTAINING PROTEIN"/>
    <property type="match status" value="1"/>
</dbReference>
<dbReference type="SUPFAM" id="SSF56112">
    <property type="entry name" value="Protein kinase-like (PK-like)"/>
    <property type="match status" value="1"/>
</dbReference>
<dbReference type="PANTHER" id="PTHR21064">
    <property type="entry name" value="AMINOGLYCOSIDE PHOSPHOTRANSFERASE DOMAIN-CONTAINING PROTEIN-RELATED"/>
    <property type="match status" value="1"/>
</dbReference>
<dbReference type="Proteomes" id="UP000564644">
    <property type="component" value="Unassembled WGS sequence"/>
</dbReference>
<comment type="caution">
    <text evidence="3">The sequence shown here is derived from an EMBL/GenBank/DDBJ whole genome shotgun (WGS) entry which is preliminary data.</text>
</comment>
<dbReference type="Gene3D" id="3.30.200.20">
    <property type="entry name" value="Phosphorylase Kinase, domain 1"/>
    <property type="match status" value="1"/>
</dbReference>
<sequence>MEEALKPFLEGDSWEIERGEAGWNNTTRFVTARGRKYVLRIYETHRDEKKVRFEHEVLLALAASRLPFAIPEPVRAKDGRTFARIPEQGGKLVCLFAYAEGVRPDSSAPGTARAVGEAVGALSRALASLRPALAPAYPPYYEMDAAHASCPAERIASFCETPPLPFRPLQLELKRLLEELEPFRSALPALRGLPHQLVHGDINDSNLLAFADEPDRIAAVLDFEFCTRDLRAMEPAVVVSGLLDADGAAEAVPAFLEGYARRIRLTAAEADAIPRLVRLRKLDVFVHFLGRYLDGVDGDEVLREQIAAAAGGLAQLDLYGRDLGLWCERWLRPV</sequence>
<evidence type="ECO:0000313" key="3">
    <source>
        <dbReference type="EMBL" id="MBB6730272.1"/>
    </source>
</evidence>
<dbReference type="Pfam" id="PF01636">
    <property type="entry name" value="APH"/>
    <property type="match status" value="1"/>
</dbReference>
<comment type="similarity">
    <text evidence="1">Belongs to the pseudomonas-type ThrB family.</text>
</comment>
<evidence type="ECO:0000256" key="1">
    <source>
        <dbReference type="ARBA" id="ARBA00038240"/>
    </source>
</evidence>
<dbReference type="GO" id="GO:0019202">
    <property type="term" value="F:amino acid kinase activity"/>
    <property type="evidence" value="ECO:0007669"/>
    <property type="project" value="TreeGrafter"/>
</dbReference>
<keyword evidence="4" id="KW-1185">Reference proteome</keyword>
<proteinExistence type="inferred from homology"/>
<protein>
    <submittedName>
        <fullName evidence="3">Phosphotransferase</fullName>
    </submittedName>
</protein>
<reference evidence="3 4" key="1">
    <citation type="submission" date="2020-08" db="EMBL/GenBank/DDBJ databases">
        <title>Cohnella phylogeny.</title>
        <authorList>
            <person name="Dunlap C."/>
        </authorList>
    </citation>
    <scope>NUCLEOTIDE SEQUENCE [LARGE SCALE GENOMIC DNA]</scope>
    <source>
        <strain evidence="3 4">CBP 2801</strain>
    </source>
</reference>
<gene>
    <name evidence="3" type="ORF">H7C18_05115</name>
</gene>
<dbReference type="Gene3D" id="3.90.1200.10">
    <property type="match status" value="1"/>
</dbReference>
<evidence type="ECO:0000259" key="2">
    <source>
        <dbReference type="Pfam" id="PF01636"/>
    </source>
</evidence>